<feature type="transmembrane region" description="Helical" evidence="9">
    <location>
        <begin position="82"/>
        <end position="104"/>
    </location>
</feature>
<feature type="transmembrane region" description="Helical" evidence="9">
    <location>
        <begin position="35"/>
        <end position="54"/>
    </location>
</feature>
<reference evidence="11 12" key="1">
    <citation type="journal article" date="2018" name="Syst. Appl. Microbiol.">
        <title>Pectobacterium zantedeschiae sp. nov. a new species of a soft rot pathogen isolated from Calla lily (Zantedeschia spp.).</title>
        <authorList>
            <person name="Waleron M."/>
            <person name="Misztak A."/>
            <person name="Waleron M."/>
            <person name="Franczuk M."/>
            <person name="Jonca J."/>
            <person name="Wielgomas B."/>
            <person name="Mikicinski A."/>
            <person name="Popovic T."/>
            <person name="Waleron K."/>
        </authorList>
    </citation>
    <scope>NUCLEOTIDE SEQUENCE [LARGE SCALE GENOMIC DNA]</scope>
    <source>
        <strain evidence="11 12">9M</strain>
    </source>
</reference>
<evidence type="ECO:0000256" key="3">
    <source>
        <dbReference type="ARBA" id="ARBA00022475"/>
    </source>
</evidence>
<evidence type="ECO:0000256" key="7">
    <source>
        <dbReference type="ARBA" id="ARBA00023136"/>
    </source>
</evidence>
<dbReference type="PROSITE" id="PS51105">
    <property type="entry name" value="PTS_EIIC_TYPE_3"/>
    <property type="match status" value="1"/>
</dbReference>
<comment type="subcellular location">
    <subcellularLocation>
        <location evidence="1">Cell membrane</location>
        <topology evidence="1">Multi-pass membrane protein</topology>
    </subcellularLocation>
</comment>
<evidence type="ECO:0000256" key="8">
    <source>
        <dbReference type="PIRNR" id="PIRNR006351"/>
    </source>
</evidence>
<keyword evidence="2 8" id="KW-0813">Transport</keyword>
<dbReference type="GO" id="GO:0005886">
    <property type="term" value="C:plasma membrane"/>
    <property type="evidence" value="ECO:0007669"/>
    <property type="project" value="UniProtKB-SubCell"/>
</dbReference>
<evidence type="ECO:0000313" key="12">
    <source>
        <dbReference type="Proteomes" id="UP001138460"/>
    </source>
</evidence>
<evidence type="ECO:0000256" key="1">
    <source>
        <dbReference type="ARBA" id="ARBA00004651"/>
    </source>
</evidence>
<evidence type="ECO:0000256" key="6">
    <source>
        <dbReference type="ARBA" id="ARBA00022989"/>
    </source>
</evidence>
<evidence type="ECO:0000256" key="9">
    <source>
        <dbReference type="SAM" id="Phobius"/>
    </source>
</evidence>
<dbReference type="GO" id="GO:0009401">
    <property type="term" value="P:phosphoenolpyruvate-dependent sugar phosphotransferase system"/>
    <property type="evidence" value="ECO:0007669"/>
    <property type="project" value="InterPro"/>
</dbReference>
<comment type="caution">
    <text evidence="11">The sequence shown here is derived from an EMBL/GenBank/DDBJ whole genome shotgun (WGS) entry which is preliminary data.</text>
</comment>
<keyword evidence="12" id="KW-1185">Reference proteome</keyword>
<feature type="transmembrane region" description="Helical" evidence="9">
    <location>
        <begin position="388"/>
        <end position="413"/>
    </location>
</feature>
<keyword evidence="3 8" id="KW-1003">Cell membrane</keyword>
<feature type="transmembrane region" description="Helical" evidence="9">
    <location>
        <begin position="182"/>
        <end position="210"/>
    </location>
</feature>
<dbReference type="PIRSF" id="PIRSF006351">
    <property type="entry name" value="PTS_EIIC-Cellobiose"/>
    <property type="match status" value="1"/>
</dbReference>
<comment type="function">
    <text evidence="8">The phosphoenolpyruvate-dependent sugar phosphotransferase system (PTS), a major carbohydrate active -transport system, catalyzes the phosphorylation of incoming sugar substrates concomitant with their translocation across the cell membrane.</text>
</comment>
<sequence>MSGLYQSMVDIIEQKITPLAGVVGQQRHIIAIRDGFIAALPFMIIGSFMLVFIFPPFSPDTTLGFARAWLDFSVTYREQLMLPYYLSMGVMTFFISVGIGASLGKHYKLDPIMTGLLALMAFLLVAAPYHDKQISTQYFSGEGIFTAILTAIYAGEVYAWLKKRNITIRLPKEVPTGVARSFEILIPVLVIVATLHPFNLFIQSATGMIIPEAIMHLLAPLISASDSLPAILISVFICQILWFAGIHGALIVTGIMNPFWMTNLALNQAALSAGAPLPHIYLQGFWDHYLLIGGVGSTLPLAFLLLRSRAVHLRTIGRMGVVPSFFNINEPILFGAPIIMNPLLFLPFIFVPMVNAVIAYTATKLGWIAQVVSLTPWTTPAPIGASWAANWAFSPVIMCLLCMVMSAAMYYPFLKVYERTLLKQEQEKQQQAASEASAHA</sequence>
<evidence type="ECO:0000256" key="5">
    <source>
        <dbReference type="ARBA" id="ARBA00022692"/>
    </source>
</evidence>
<protein>
    <recommendedName>
        <fullName evidence="8">Permease IIC component</fullName>
    </recommendedName>
</protein>
<keyword evidence="7 8" id="KW-0472">Membrane</keyword>
<dbReference type="InterPro" id="IPR004501">
    <property type="entry name" value="PTS_EIIC_3"/>
</dbReference>
<keyword evidence="5 9" id="KW-0812">Transmembrane</keyword>
<dbReference type="Pfam" id="PF02378">
    <property type="entry name" value="PTS_EIIC"/>
    <property type="match status" value="1"/>
</dbReference>
<feature type="transmembrane region" description="Helical" evidence="9">
    <location>
        <begin position="111"/>
        <end position="130"/>
    </location>
</feature>
<keyword evidence="6 9" id="KW-1133">Transmembrane helix</keyword>
<accession>A0A9X8P3X8</accession>
<proteinExistence type="predicted"/>
<dbReference type="InterPro" id="IPR003352">
    <property type="entry name" value="PTS_EIIC"/>
</dbReference>
<dbReference type="PANTHER" id="PTHR33989">
    <property type="match status" value="1"/>
</dbReference>
<feature type="transmembrane region" description="Helical" evidence="9">
    <location>
        <begin position="142"/>
        <end position="161"/>
    </location>
</feature>
<dbReference type="PANTHER" id="PTHR33989:SF4">
    <property type="entry name" value="PTS SYSTEM N,N'-DIACETYLCHITOBIOSE-SPECIFIC EIIC COMPONENT"/>
    <property type="match status" value="1"/>
</dbReference>
<name>A0A9X8P3X8_9GAMM</name>
<dbReference type="RefSeq" id="WP_129712941.1">
    <property type="nucleotide sequence ID" value="NZ_JBEHFA010000009.1"/>
</dbReference>
<dbReference type="InterPro" id="IPR051088">
    <property type="entry name" value="PTS_Sugar-EIIC/EIIB"/>
</dbReference>
<dbReference type="InterPro" id="IPR004796">
    <property type="entry name" value="PTS_IIC_cello"/>
</dbReference>
<evidence type="ECO:0000256" key="4">
    <source>
        <dbReference type="ARBA" id="ARBA00022597"/>
    </source>
</evidence>
<dbReference type="NCBIfam" id="TIGR00410">
    <property type="entry name" value="lacE"/>
    <property type="match status" value="1"/>
</dbReference>
<dbReference type="AlphaFoldDB" id="A0A9X8P3X8"/>
<gene>
    <name evidence="11" type="ORF">CLR69_18200</name>
</gene>
<evidence type="ECO:0000259" key="10">
    <source>
        <dbReference type="PROSITE" id="PS51105"/>
    </source>
</evidence>
<dbReference type="EMBL" id="NWTM01000003">
    <property type="protein sequence ID" value="RYC40754.1"/>
    <property type="molecule type" value="Genomic_DNA"/>
</dbReference>
<feature type="transmembrane region" description="Helical" evidence="9">
    <location>
        <begin position="230"/>
        <end position="252"/>
    </location>
</feature>
<dbReference type="OrthoDB" id="5843984at2"/>
<keyword evidence="4 8" id="KW-0762">Sugar transport</keyword>
<evidence type="ECO:0000313" key="11">
    <source>
        <dbReference type="EMBL" id="RYC40754.1"/>
    </source>
</evidence>
<evidence type="ECO:0000256" key="2">
    <source>
        <dbReference type="ARBA" id="ARBA00022448"/>
    </source>
</evidence>
<feature type="domain" description="PTS EIIC type-3" evidence="10">
    <location>
        <begin position="12"/>
        <end position="413"/>
    </location>
</feature>
<feature type="transmembrane region" description="Helical" evidence="9">
    <location>
        <begin position="288"/>
        <end position="306"/>
    </location>
</feature>
<dbReference type="Proteomes" id="UP001138460">
    <property type="component" value="Unassembled WGS sequence"/>
</dbReference>
<dbReference type="GO" id="GO:0008982">
    <property type="term" value="F:protein-N(PI)-phosphohistidine-sugar phosphotransferase activity"/>
    <property type="evidence" value="ECO:0007669"/>
    <property type="project" value="UniProtKB-UniRule"/>
</dbReference>
<organism evidence="11 12">
    <name type="scientific">Pectobacterium zantedeschiae</name>
    <dbReference type="NCBI Taxonomy" id="2034769"/>
    <lineage>
        <taxon>Bacteria</taxon>
        <taxon>Pseudomonadati</taxon>
        <taxon>Pseudomonadota</taxon>
        <taxon>Gammaproteobacteria</taxon>
        <taxon>Enterobacterales</taxon>
        <taxon>Pectobacteriaceae</taxon>
        <taxon>Pectobacterium</taxon>
    </lineage>
</organism>
<feature type="transmembrane region" description="Helical" evidence="9">
    <location>
        <begin position="343"/>
        <end position="368"/>
    </location>
</feature>